<evidence type="ECO:0000313" key="4">
    <source>
        <dbReference type="Proteomes" id="UP000294820"/>
    </source>
</evidence>
<evidence type="ECO:0000256" key="1">
    <source>
        <dbReference type="SAM" id="Coils"/>
    </source>
</evidence>
<feature type="compositionally biased region" description="Low complexity" evidence="2">
    <location>
        <begin position="275"/>
        <end position="311"/>
    </location>
</feature>
<dbReference type="EMBL" id="LT615367">
    <property type="protein sequence ID" value="SLM63500.1"/>
    <property type="molecule type" value="Genomic_DNA"/>
</dbReference>
<keyword evidence="4" id="KW-1185">Reference proteome</keyword>
<sequence>MELDLTGNETPEELEALLEKIGEVTVDDKTAPGNTSAAVTDTTVTGTTGAQTATTQAAASQQNTGDNGSNTPTPGVAVGQRSAASGQATDTEQATAAKILLSKDGKHAIPYDVLEAERAEKRRLAESNQRTAAELAEARRQLEVFTRQINAAGLQPAQLPEKSQITQEQLDVLRESFPDVANVIDVLAQKVEHLQAVQPVPAATQSNESNPVSMALDATPDLKAWQSDDPDRFTLAIHIDETLKHDPAWKDKSLTERFGEVVKRTRAAYGETVESTPQQSAPAGQPAQPTPAELQQKAADALAKATAAAQLPGSPSDVGQAATQSPSLLEQAANASPEQLHAMFSGMTDAQIEALLEQAI</sequence>
<feature type="coiled-coil region" evidence="1">
    <location>
        <begin position="114"/>
        <end position="155"/>
    </location>
</feature>
<proteinExistence type="predicted"/>
<dbReference type="AlphaFoldDB" id="A0A375ABS0"/>
<feature type="compositionally biased region" description="Low complexity" evidence="2">
    <location>
        <begin position="34"/>
        <end position="64"/>
    </location>
</feature>
<gene>
    <name evidence="3" type="ORF">DAQ1742_02627</name>
</gene>
<dbReference type="Proteomes" id="UP000294820">
    <property type="component" value="Chromosome 1"/>
</dbReference>
<organism evidence="3 4">
    <name type="scientific">Dickeya aquatica</name>
    <dbReference type="NCBI Taxonomy" id="1401087"/>
    <lineage>
        <taxon>Bacteria</taxon>
        <taxon>Pseudomonadati</taxon>
        <taxon>Pseudomonadota</taxon>
        <taxon>Gammaproteobacteria</taxon>
        <taxon>Enterobacterales</taxon>
        <taxon>Pectobacteriaceae</taxon>
        <taxon>Dickeya</taxon>
    </lineage>
</organism>
<accession>A0A375ABS0</accession>
<evidence type="ECO:0000313" key="3">
    <source>
        <dbReference type="EMBL" id="SLM63500.1"/>
    </source>
</evidence>
<feature type="compositionally biased region" description="Polar residues" evidence="2">
    <location>
        <begin position="82"/>
        <end position="93"/>
    </location>
</feature>
<reference evidence="3 4" key="1">
    <citation type="submission" date="2016-09" db="EMBL/GenBank/DDBJ databases">
        <authorList>
            <person name="Reverchon S."/>
            <person name="Nasser W."/>
            <person name="Leonard S."/>
            <person name="Brochier C."/>
            <person name="Duprey A."/>
        </authorList>
    </citation>
    <scope>NUCLEOTIDE SEQUENCE [LARGE SCALE GENOMIC DNA]</scope>
    <source>
        <strain evidence="3 4">174/2</strain>
    </source>
</reference>
<feature type="region of interest" description="Disordered" evidence="2">
    <location>
        <begin position="270"/>
        <end position="334"/>
    </location>
</feature>
<name>A0A375ABS0_9GAMM</name>
<keyword evidence="1" id="KW-0175">Coiled coil</keyword>
<feature type="compositionally biased region" description="Polar residues" evidence="2">
    <location>
        <begin position="321"/>
        <end position="334"/>
    </location>
</feature>
<protein>
    <submittedName>
        <fullName evidence="3">Phage protein</fullName>
    </submittedName>
</protein>
<evidence type="ECO:0000256" key="2">
    <source>
        <dbReference type="SAM" id="MobiDB-lite"/>
    </source>
</evidence>
<feature type="region of interest" description="Disordered" evidence="2">
    <location>
        <begin position="24"/>
        <end position="93"/>
    </location>
</feature>
<dbReference type="KEGG" id="daq:DAQ1742_02627"/>
<dbReference type="RefSeq" id="WP_067486827.1">
    <property type="nucleotide sequence ID" value="NZ_LT615367.1"/>
</dbReference>